<feature type="chain" id="PRO_5001708819" description="Spore coat protein U domain-containing protein" evidence="1">
    <location>
        <begin position="21"/>
        <end position="137"/>
    </location>
</feature>
<organism evidence="2 3">
    <name type="scientific">Alteromonas australica</name>
    <dbReference type="NCBI Taxonomy" id="589873"/>
    <lineage>
        <taxon>Bacteria</taxon>
        <taxon>Pseudomonadati</taxon>
        <taxon>Pseudomonadota</taxon>
        <taxon>Gammaproteobacteria</taxon>
        <taxon>Alteromonadales</taxon>
        <taxon>Alteromonadaceae</taxon>
        <taxon>Alteromonas/Salinimonas group</taxon>
        <taxon>Alteromonas</taxon>
    </lineage>
</organism>
<protein>
    <recommendedName>
        <fullName evidence="4">Spore coat protein U domain-containing protein</fullName>
    </recommendedName>
</protein>
<dbReference type="Proteomes" id="UP000056090">
    <property type="component" value="Chromosome"/>
</dbReference>
<name>A0A075P3I5_9ALTE</name>
<evidence type="ECO:0000256" key="1">
    <source>
        <dbReference type="SAM" id="SignalP"/>
    </source>
</evidence>
<dbReference type="AlphaFoldDB" id="A0A075P3I5"/>
<evidence type="ECO:0000313" key="2">
    <source>
        <dbReference type="EMBL" id="AIG00382.1"/>
    </source>
</evidence>
<evidence type="ECO:0008006" key="4">
    <source>
        <dbReference type="Google" id="ProtNLM"/>
    </source>
</evidence>
<dbReference type="eggNOG" id="ENOG5033FPH">
    <property type="taxonomic scope" value="Bacteria"/>
</dbReference>
<accession>A0A075P3I5</accession>
<evidence type="ECO:0000313" key="3">
    <source>
        <dbReference type="Proteomes" id="UP000056090"/>
    </source>
</evidence>
<sequence>MKTLITFSVCMVLLMQNALAIGLSAYSMNKAHEQVDGGLSDIELICTGKTMRYVSVSASELAGEFVFVSPELVKTPPQNIDCTNGTLADLPSYTSVKYDLQVSVLFQRFYALTESLVQRPYTAYPYAAPIGRAPPLS</sequence>
<reference evidence="2 3" key="1">
    <citation type="submission" date="2014-06" db="EMBL/GenBank/DDBJ databases">
        <title>Genomes of Alteromonas australica, a world apart.</title>
        <authorList>
            <person name="Gonzaga A."/>
            <person name="Lopez-Perez M."/>
            <person name="Rodriguez-Valera F."/>
        </authorList>
    </citation>
    <scope>NUCLEOTIDE SEQUENCE [LARGE SCALE GENOMIC DNA]</scope>
    <source>
        <strain evidence="2 3">H 17</strain>
    </source>
</reference>
<gene>
    <name evidence="2" type="ORF">EP13_17780</name>
</gene>
<feature type="signal peptide" evidence="1">
    <location>
        <begin position="1"/>
        <end position="20"/>
    </location>
</feature>
<dbReference type="EMBL" id="CP008849">
    <property type="protein sequence ID" value="AIG00382.1"/>
    <property type="molecule type" value="Genomic_DNA"/>
</dbReference>
<keyword evidence="1" id="KW-0732">Signal</keyword>
<keyword evidence="3" id="KW-1185">Reference proteome</keyword>
<proteinExistence type="predicted"/>
<dbReference type="KEGG" id="aal:EP13_17780"/>